<keyword evidence="1" id="KW-1133">Transmembrane helix</keyword>
<keyword evidence="1" id="KW-0472">Membrane</keyword>
<dbReference type="AlphaFoldDB" id="A0A382P8R2"/>
<dbReference type="PANTHER" id="PTHR43081">
    <property type="entry name" value="ADENYLATE CYCLASE, TERMINAL-DIFFERENTIATION SPECIFIC-RELATED"/>
    <property type="match status" value="1"/>
</dbReference>
<feature type="non-terminal residue" evidence="3">
    <location>
        <position position="1"/>
    </location>
</feature>
<dbReference type="Gene3D" id="3.30.70.1230">
    <property type="entry name" value="Nucleotide cyclase"/>
    <property type="match status" value="1"/>
</dbReference>
<dbReference type="GO" id="GO:0035556">
    <property type="term" value="P:intracellular signal transduction"/>
    <property type="evidence" value="ECO:0007669"/>
    <property type="project" value="InterPro"/>
</dbReference>
<feature type="domain" description="Guanylate cyclase" evidence="2">
    <location>
        <begin position="235"/>
        <end position="324"/>
    </location>
</feature>
<proteinExistence type="predicted"/>
<protein>
    <recommendedName>
        <fullName evidence="2">Guanylate cyclase domain-containing protein</fullName>
    </recommendedName>
</protein>
<feature type="transmembrane region" description="Helical" evidence="1">
    <location>
        <begin position="174"/>
        <end position="193"/>
    </location>
</feature>
<dbReference type="PANTHER" id="PTHR43081:SF1">
    <property type="entry name" value="ADENYLATE CYCLASE, TERMINAL-DIFFERENTIATION SPECIFIC"/>
    <property type="match status" value="1"/>
</dbReference>
<name>A0A382P8R2_9ZZZZ</name>
<keyword evidence="1" id="KW-0812">Transmembrane</keyword>
<feature type="transmembrane region" description="Helical" evidence="1">
    <location>
        <begin position="117"/>
        <end position="137"/>
    </location>
</feature>
<evidence type="ECO:0000313" key="3">
    <source>
        <dbReference type="EMBL" id="SVC69128.1"/>
    </source>
</evidence>
<evidence type="ECO:0000256" key="1">
    <source>
        <dbReference type="SAM" id="Phobius"/>
    </source>
</evidence>
<organism evidence="3">
    <name type="scientific">marine metagenome</name>
    <dbReference type="NCBI Taxonomy" id="408172"/>
    <lineage>
        <taxon>unclassified sequences</taxon>
        <taxon>metagenomes</taxon>
        <taxon>ecological metagenomes</taxon>
    </lineage>
</organism>
<dbReference type="SUPFAM" id="SSF55073">
    <property type="entry name" value="Nucleotide cyclase"/>
    <property type="match status" value="1"/>
</dbReference>
<dbReference type="Pfam" id="PF05226">
    <property type="entry name" value="CHASE2"/>
    <property type="match status" value="1"/>
</dbReference>
<dbReference type="PROSITE" id="PS50125">
    <property type="entry name" value="GUANYLATE_CYCLASE_2"/>
    <property type="match status" value="1"/>
</dbReference>
<dbReference type="GO" id="GO:0006171">
    <property type="term" value="P:cAMP biosynthetic process"/>
    <property type="evidence" value="ECO:0007669"/>
    <property type="project" value="TreeGrafter"/>
</dbReference>
<dbReference type="Pfam" id="PF00211">
    <property type="entry name" value="Guanylate_cyc"/>
    <property type="match status" value="1"/>
</dbReference>
<dbReference type="EMBL" id="UINC01105298">
    <property type="protein sequence ID" value="SVC69128.1"/>
    <property type="molecule type" value="Genomic_DNA"/>
</dbReference>
<dbReference type="InterPro" id="IPR007890">
    <property type="entry name" value="CHASE2"/>
</dbReference>
<evidence type="ECO:0000259" key="2">
    <source>
        <dbReference type="PROSITE" id="PS50125"/>
    </source>
</evidence>
<gene>
    <name evidence="3" type="ORF">METZ01_LOCUS321982</name>
</gene>
<feature type="non-terminal residue" evidence="3">
    <location>
        <position position="358"/>
    </location>
</feature>
<sequence length="358" mass="40118">QENLLFRLDEQAQTQSIRIRGLKQIGTPEIPTDERFRTWIHFRPHDLETMYVSAADVLDGKADPERLQNALTLIGTSALGLKDIRHTPLSDALPGVEVHAQLLEMMLTNSFLNRPPWVQNAEVFAVVLVGIIMVILVPLLGATYTLLFAVILIGGMIGFSWYAYTELKLLIDAVYPSLSGLLLYMSLTYMNFIREERQKKQVRGAFSMYMSPALVEKLADDPDLLRLGGEMKEMTLLFADIRGFTTISETYKEHPEFLTEFINKFLTPMTGVILEREGTIDKYMGDCIMAFWNAPLDDSQHPLHACDSALAMLKACDDVGVTVKAQADERAAQARDAITAAKERLGKGETEAEQEIKS</sequence>
<accession>A0A382P8R2</accession>
<reference evidence="3" key="1">
    <citation type="submission" date="2018-05" db="EMBL/GenBank/DDBJ databases">
        <authorList>
            <person name="Lanie J.A."/>
            <person name="Ng W.-L."/>
            <person name="Kazmierczak K.M."/>
            <person name="Andrzejewski T.M."/>
            <person name="Davidsen T.M."/>
            <person name="Wayne K.J."/>
            <person name="Tettelin H."/>
            <person name="Glass J.I."/>
            <person name="Rusch D."/>
            <person name="Podicherti R."/>
            <person name="Tsui H.-C.T."/>
            <person name="Winkler M.E."/>
        </authorList>
    </citation>
    <scope>NUCLEOTIDE SEQUENCE</scope>
</reference>
<dbReference type="InterPro" id="IPR050697">
    <property type="entry name" value="Adenylyl/Guanylyl_Cyclase_3/4"/>
</dbReference>
<dbReference type="CDD" id="cd07302">
    <property type="entry name" value="CHD"/>
    <property type="match status" value="1"/>
</dbReference>
<feature type="transmembrane region" description="Helical" evidence="1">
    <location>
        <begin position="144"/>
        <end position="162"/>
    </location>
</feature>
<dbReference type="InterPro" id="IPR001054">
    <property type="entry name" value="A/G_cyclase"/>
</dbReference>
<dbReference type="InterPro" id="IPR029787">
    <property type="entry name" value="Nucleotide_cyclase"/>
</dbReference>